<evidence type="ECO:0000313" key="2">
    <source>
        <dbReference type="Proteomes" id="UP001197214"/>
    </source>
</evidence>
<gene>
    <name evidence="1" type="ORF">KY084_11130</name>
</gene>
<organism evidence="1 2">
    <name type="scientific">Stakelama flava</name>
    <dbReference type="NCBI Taxonomy" id="2860338"/>
    <lineage>
        <taxon>Bacteria</taxon>
        <taxon>Pseudomonadati</taxon>
        <taxon>Pseudomonadota</taxon>
        <taxon>Alphaproteobacteria</taxon>
        <taxon>Sphingomonadales</taxon>
        <taxon>Sphingomonadaceae</taxon>
        <taxon>Stakelama</taxon>
    </lineage>
</organism>
<name>A0ABS6XMH9_9SPHN</name>
<keyword evidence="2" id="KW-1185">Reference proteome</keyword>
<evidence type="ECO:0000313" key="1">
    <source>
        <dbReference type="EMBL" id="MBW4331418.1"/>
    </source>
</evidence>
<sequence length="306" mass="31903">MKRERKPEMMRGLAVIALAMLAGCGGNGETPDNQDAGIANVGAPDPSPDIPARFTGTWDQDAASCSAAASDMRLTIAARQLQFYDGSARVASVTKGEDDSVKVNAVLDSEGITREEQFTLTLGDDGRLTVRANGGEDVRVRCSATNGGKGANGQATVTPLLNIAPDSIALVDPQSGRTRRVQFGTQASDALDAVGRAAGEPVERGTNRECESGPLDFARFDDGLTLLVKDGDFVGWSLQAPSKVSTMSGVGIGSTRKQFASSYKVENVANSEGREVKAGAMHALLSGDGAQAKIARLWAGASCHFP</sequence>
<proteinExistence type="predicted"/>
<dbReference type="PROSITE" id="PS51257">
    <property type="entry name" value="PROKAR_LIPOPROTEIN"/>
    <property type="match status" value="1"/>
</dbReference>
<dbReference type="RefSeq" id="WP_219238550.1">
    <property type="nucleotide sequence ID" value="NZ_JAHWZX010000010.1"/>
</dbReference>
<protein>
    <recommendedName>
        <fullName evidence="3">Lipoprotein</fullName>
    </recommendedName>
</protein>
<comment type="caution">
    <text evidence="1">The sequence shown here is derived from an EMBL/GenBank/DDBJ whole genome shotgun (WGS) entry which is preliminary data.</text>
</comment>
<dbReference type="EMBL" id="JAHWZX010000010">
    <property type="protein sequence ID" value="MBW4331418.1"/>
    <property type="molecule type" value="Genomic_DNA"/>
</dbReference>
<reference evidence="1 2" key="1">
    <citation type="submission" date="2021-07" db="EMBL/GenBank/DDBJ databases">
        <title>Stakelama flava sp. nov., a novel endophytic bacterium isolated from branch of Kandelia candel.</title>
        <authorList>
            <person name="Tuo L."/>
        </authorList>
    </citation>
    <scope>NUCLEOTIDE SEQUENCE [LARGE SCALE GENOMIC DNA]</scope>
    <source>
        <strain evidence="1 2">CBK3Z-3</strain>
    </source>
</reference>
<accession>A0ABS6XMH9</accession>
<dbReference type="Proteomes" id="UP001197214">
    <property type="component" value="Unassembled WGS sequence"/>
</dbReference>
<evidence type="ECO:0008006" key="3">
    <source>
        <dbReference type="Google" id="ProtNLM"/>
    </source>
</evidence>